<comment type="similarity">
    <text evidence="1">Belongs to the SMC family. SbcC subfamily.</text>
</comment>
<accession>A0ABW3A640</accession>
<dbReference type="EMBL" id="JBHTHM010001304">
    <property type="protein sequence ID" value="MFD0786357.1"/>
    <property type="molecule type" value="Genomic_DNA"/>
</dbReference>
<comment type="caution">
    <text evidence="5">The sequence shown here is derived from an EMBL/GenBank/DDBJ whole genome shotgun (WGS) entry which is preliminary data.</text>
</comment>
<evidence type="ECO:0000313" key="5">
    <source>
        <dbReference type="EMBL" id="MFD0786357.1"/>
    </source>
</evidence>
<dbReference type="PANTHER" id="PTHR32114">
    <property type="entry name" value="ABC TRANSPORTER ABCH.3"/>
    <property type="match status" value="1"/>
</dbReference>
<evidence type="ECO:0000259" key="4">
    <source>
        <dbReference type="Pfam" id="PF13476"/>
    </source>
</evidence>
<dbReference type="PANTHER" id="PTHR32114:SF2">
    <property type="entry name" value="ABC TRANSPORTER ABCH.3"/>
    <property type="match status" value="1"/>
</dbReference>
<dbReference type="SUPFAM" id="SSF52540">
    <property type="entry name" value="P-loop containing nucleoside triphosphate hydrolases"/>
    <property type="match status" value="1"/>
</dbReference>
<evidence type="ECO:0000313" key="6">
    <source>
        <dbReference type="Proteomes" id="UP001597053"/>
    </source>
</evidence>
<gene>
    <name evidence="5" type="ORF">ACFQZ8_20860</name>
</gene>
<dbReference type="InterPro" id="IPR027417">
    <property type="entry name" value="P-loop_NTPase"/>
</dbReference>
<name>A0ABW3A640_9ACTN</name>
<evidence type="ECO:0000256" key="2">
    <source>
        <dbReference type="ARBA" id="ARBA00011322"/>
    </source>
</evidence>
<protein>
    <recommendedName>
        <fullName evidence="3">Nuclease SbcCD subunit C</fullName>
    </recommendedName>
</protein>
<proteinExistence type="inferred from homology"/>
<dbReference type="Proteomes" id="UP001597053">
    <property type="component" value="Unassembled WGS sequence"/>
</dbReference>
<keyword evidence="6" id="KW-1185">Reference proteome</keyword>
<dbReference type="InterPro" id="IPR038729">
    <property type="entry name" value="Rad50/SbcC_AAA"/>
</dbReference>
<comment type="subunit">
    <text evidence="2">Heterodimer of SbcC and SbcD.</text>
</comment>
<evidence type="ECO:0000256" key="3">
    <source>
        <dbReference type="ARBA" id="ARBA00013368"/>
    </source>
</evidence>
<dbReference type="Gene3D" id="3.40.50.300">
    <property type="entry name" value="P-loop containing nucleotide triphosphate hydrolases"/>
    <property type="match status" value="1"/>
</dbReference>
<sequence length="273" mass="29467">MSIDPQADTVDQLILDHLDHSDLPEAAKDLVIAALLGGEELSSVLGGAAPRRPAPLSPDTETPEPIGTYLASIEVTGFRGIGPTATLNLVPGPGLTIVTGRNGSGKSSFAEAAEFALTGQNKRWAGRSSVWQEGWRNLHATESPRIHVRLGVEGHRNGASVECNWEPGAGLDDRTSFLQIAGERRQSVADLGWAQPLELYRPFLSYSELGGLLSGRPSEMHDSLHRILGLGRLVEIENMLKTARREMDDRRKLAASQLPQLRSALASHPDPRA</sequence>
<organism evidence="5 6">
    <name type="scientific">Micromonospora azadirachtae</name>
    <dbReference type="NCBI Taxonomy" id="1970735"/>
    <lineage>
        <taxon>Bacteria</taxon>
        <taxon>Bacillati</taxon>
        <taxon>Actinomycetota</taxon>
        <taxon>Actinomycetes</taxon>
        <taxon>Micromonosporales</taxon>
        <taxon>Micromonosporaceae</taxon>
        <taxon>Micromonospora</taxon>
    </lineage>
</organism>
<dbReference type="Pfam" id="PF13476">
    <property type="entry name" value="AAA_23"/>
    <property type="match status" value="1"/>
</dbReference>
<feature type="non-terminal residue" evidence="5">
    <location>
        <position position="273"/>
    </location>
</feature>
<reference evidence="6" key="1">
    <citation type="journal article" date="2019" name="Int. J. Syst. Evol. Microbiol.">
        <title>The Global Catalogue of Microorganisms (GCM) 10K type strain sequencing project: providing services to taxonomists for standard genome sequencing and annotation.</title>
        <authorList>
            <consortium name="The Broad Institute Genomics Platform"/>
            <consortium name="The Broad Institute Genome Sequencing Center for Infectious Disease"/>
            <person name="Wu L."/>
            <person name="Ma J."/>
        </authorList>
    </citation>
    <scope>NUCLEOTIDE SEQUENCE [LARGE SCALE GENOMIC DNA]</scope>
    <source>
        <strain evidence="6">JCM 32148</strain>
    </source>
</reference>
<feature type="domain" description="Rad50/SbcC-type AAA" evidence="4">
    <location>
        <begin position="73"/>
        <end position="137"/>
    </location>
</feature>
<evidence type="ECO:0000256" key="1">
    <source>
        <dbReference type="ARBA" id="ARBA00006930"/>
    </source>
</evidence>